<keyword evidence="4 5" id="KW-0472">Membrane</keyword>
<comment type="subcellular location">
    <subcellularLocation>
        <location evidence="1">Membrane</location>
        <topology evidence="1">Single-pass membrane protein</topology>
    </subcellularLocation>
</comment>
<dbReference type="EMBL" id="JABCRI010000007">
    <property type="protein sequence ID" value="KAF8403364.1"/>
    <property type="molecule type" value="Genomic_DNA"/>
</dbReference>
<keyword evidence="3 5" id="KW-1133">Transmembrane helix</keyword>
<keyword evidence="8" id="KW-1185">Reference proteome</keyword>
<accession>A0A834Z9D7</accession>
<dbReference type="GO" id="GO:0098542">
    <property type="term" value="P:defense response to other organism"/>
    <property type="evidence" value="ECO:0007669"/>
    <property type="project" value="InterPro"/>
</dbReference>
<evidence type="ECO:0000256" key="1">
    <source>
        <dbReference type="ARBA" id="ARBA00004167"/>
    </source>
</evidence>
<dbReference type="PANTHER" id="PTHR31415:SF166">
    <property type="entry name" value="LATE EMBRYOGENESIS ABUNDANT (LEA) HYDROXYPROLINE-RICH GLYCOPROTEIN FAMILY"/>
    <property type="match status" value="1"/>
</dbReference>
<dbReference type="GO" id="GO:0009506">
    <property type="term" value="C:plasmodesma"/>
    <property type="evidence" value="ECO:0007669"/>
    <property type="project" value="TreeGrafter"/>
</dbReference>
<dbReference type="OrthoDB" id="1426517at2759"/>
<evidence type="ECO:0000259" key="6">
    <source>
        <dbReference type="Pfam" id="PF03168"/>
    </source>
</evidence>
<dbReference type="InterPro" id="IPR004864">
    <property type="entry name" value="LEA_2"/>
</dbReference>
<dbReference type="GO" id="GO:0005886">
    <property type="term" value="C:plasma membrane"/>
    <property type="evidence" value="ECO:0007669"/>
    <property type="project" value="TreeGrafter"/>
</dbReference>
<evidence type="ECO:0000256" key="5">
    <source>
        <dbReference type="SAM" id="Phobius"/>
    </source>
</evidence>
<sequence length="210" mass="24189">MTEKVPEKVKNKRRTFFRRLIGAIIFFNIIILFIILLIWLILHPNKPRFTLQDATIYSFNVSSPSILNSNIQVTIISRNPNERIGIYYDRLDVYATYRNQQITLPTELPPTYQGHKDSNVWSPFLMGPTIPVAPYISVLLKQDQSAGMLLVNVKIDGRVRWKVGTWISGRYHLHVRCPAYITFGNQGSTGGNPFDYPIKYQLVQSCRTSI</sequence>
<evidence type="ECO:0000256" key="2">
    <source>
        <dbReference type="ARBA" id="ARBA00022692"/>
    </source>
</evidence>
<reference evidence="7 8" key="1">
    <citation type="submission" date="2020-04" db="EMBL/GenBank/DDBJ databases">
        <title>Plant Genome Project.</title>
        <authorList>
            <person name="Zhang R.-G."/>
        </authorList>
    </citation>
    <scope>NUCLEOTIDE SEQUENCE [LARGE SCALE GENOMIC DNA]</scope>
    <source>
        <strain evidence="7">YNK0</strain>
        <tissue evidence="7">Leaf</tissue>
    </source>
</reference>
<gene>
    <name evidence="7" type="ORF">HHK36_011466</name>
</gene>
<dbReference type="PANTHER" id="PTHR31415">
    <property type="entry name" value="OS05G0367900 PROTEIN"/>
    <property type="match status" value="1"/>
</dbReference>
<organism evidence="7 8">
    <name type="scientific">Tetracentron sinense</name>
    <name type="common">Spur-leaf</name>
    <dbReference type="NCBI Taxonomy" id="13715"/>
    <lineage>
        <taxon>Eukaryota</taxon>
        <taxon>Viridiplantae</taxon>
        <taxon>Streptophyta</taxon>
        <taxon>Embryophyta</taxon>
        <taxon>Tracheophyta</taxon>
        <taxon>Spermatophyta</taxon>
        <taxon>Magnoliopsida</taxon>
        <taxon>Trochodendrales</taxon>
        <taxon>Trochodendraceae</taxon>
        <taxon>Tetracentron</taxon>
    </lineage>
</organism>
<proteinExistence type="predicted"/>
<dbReference type="AlphaFoldDB" id="A0A834Z9D7"/>
<evidence type="ECO:0000313" key="7">
    <source>
        <dbReference type="EMBL" id="KAF8403364.1"/>
    </source>
</evidence>
<keyword evidence="2 5" id="KW-0812">Transmembrane</keyword>
<name>A0A834Z9D7_TETSI</name>
<dbReference type="Pfam" id="PF03168">
    <property type="entry name" value="LEA_2"/>
    <property type="match status" value="1"/>
</dbReference>
<dbReference type="Proteomes" id="UP000655225">
    <property type="component" value="Unassembled WGS sequence"/>
</dbReference>
<evidence type="ECO:0000313" key="8">
    <source>
        <dbReference type="Proteomes" id="UP000655225"/>
    </source>
</evidence>
<evidence type="ECO:0000256" key="4">
    <source>
        <dbReference type="ARBA" id="ARBA00023136"/>
    </source>
</evidence>
<evidence type="ECO:0000256" key="3">
    <source>
        <dbReference type="ARBA" id="ARBA00022989"/>
    </source>
</evidence>
<dbReference type="InterPro" id="IPR044839">
    <property type="entry name" value="NDR1-like"/>
</dbReference>
<protein>
    <recommendedName>
        <fullName evidence="6">Late embryogenesis abundant protein LEA-2 subgroup domain-containing protein</fullName>
    </recommendedName>
</protein>
<dbReference type="OMA" id="DQSAGML"/>
<feature type="domain" description="Late embryogenesis abundant protein LEA-2 subgroup" evidence="6">
    <location>
        <begin position="77"/>
        <end position="177"/>
    </location>
</feature>
<feature type="transmembrane region" description="Helical" evidence="5">
    <location>
        <begin position="20"/>
        <end position="42"/>
    </location>
</feature>
<comment type="caution">
    <text evidence="7">The sequence shown here is derived from an EMBL/GenBank/DDBJ whole genome shotgun (WGS) entry which is preliminary data.</text>
</comment>